<evidence type="ECO:0000313" key="2">
    <source>
        <dbReference type="EMBL" id="GEK47981.1"/>
    </source>
</evidence>
<proteinExistence type="predicted"/>
<keyword evidence="1" id="KW-1133">Transmembrane helix</keyword>
<dbReference type="Pfam" id="PF09928">
    <property type="entry name" value="DUF2160"/>
    <property type="match status" value="1"/>
</dbReference>
<protein>
    <submittedName>
        <fullName evidence="3">DUF2160 domain-containing protein</fullName>
    </submittedName>
    <submittedName>
        <fullName evidence="2">Membrane protein</fullName>
    </submittedName>
</protein>
<organism evidence="2 4">
    <name type="scientific">Bisbaumannia pacifica</name>
    <dbReference type="NCBI Taxonomy" id="77098"/>
    <lineage>
        <taxon>Bacteria</taxon>
        <taxon>Pseudomonadati</taxon>
        <taxon>Pseudomonadota</taxon>
        <taxon>Gammaproteobacteria</taxon>
        <taxon>Oceanospirillales</taxon>
        <taxon>Halomonadaceae</taxon>
        <taxon>Bisbaumannia</taxon>
    </lineage>
</organism>
<keyword evidence="4" id="KW-1185">Reference proteome</keyword>
<dbReference type="EMBL" id="BJUK01000025">
    <property type="protein sequence ID" value="GEK47981.1"/>
    <property type="molecule type" value="Genomic_DNA"/>
</dbReference>
<dbReference type="InterPro" id="IPR018678">
    <property type="entry name" value="DUF2160_TM"/>
</dbReference>
<sequence length="90" mass="9971">MSWMVWTLPTAVFFSTIAAMLAGMTAWEVISPSVERKGFLPIVTTRGDRLFIGLLSAAYIHLAVIGFTSLSIWLALAVSVVWLLILMRWG</sequence>
<feature type="transmembrane region" description="Helical" evidence="1">
    <location>
        <begin position="72"/>
        <end position="89"/>
    </location>
</feature>
<dbReference type="Proteomes" id="UP000321275">
    <property type="component" value="Unassembled WGS sequence"/>
</dbReference>
<evidence type="ECO:0000313" key="5">
    <source>
        <dbReference type="Proteomes" id="UP000651738"/>
    </source>
</evidence>
<reference evidence="3 5" key="2">
    <citation type="submission" date="2020-12" db="EMBL/GenBank/DDBJ databases">
        <title>Draft genome sequence of Halomonas pacifica strain CARE-V15.</title>
        <authorList>
            <person name="Vignesh N."/>
            <person name="Thabitha A."/>
            <person name="Saravanan R."/>
            <person name="Manigandan V."/>
        </authorList>
    </citation>
    <scope>NUCLEOTIDE SEQUENCE [LARGE SCALE GENOMIC DNA]</scope>
    <source>
        <strain evidence="3 5">CARE-V15</strain>
    </source>
</reference>
<dbReference type="EMBL" id="JAEDAF010000005">
    <property type="protein sequence ID" value="MBH8579915.1"/>
    <property type="molecule type" value="Genomic_DNA"/>
</dbReference>
<evidence type="ECO:0000313" key="4">
    <source>
        <dbReference type="Proteomes" id="UP000321275"/>
    </source>
</evidence>
<name>A0A510XAB8_9GAMM</name>
<keyword evidence="1" id="KW-0472">Membrane</keyword>
<reference evidence="2 4" key="1">
    <citation type="submission" date="2019-07" db="EMBL/GenBank/DDBJ databases">
        <title>Whole genome shotgun sequence of Halomonas pacifica NBRC 102220.</title>
        <authorList>
            <person name="Hosoyama A."/>
            <person name="Uohara A."/>
            <person name="Ohji S."/>
            <person name="Ichikawa N."/>
        </authorList>
    </citation>
    <scope>NUCLEOTIDE SEQUENCE [LARGE SCALE GENOMIC DNA]</scope>
    <source>
        <strain evidence="2 4">NBRC 102220</strain>
    </source>
</reference>
<evidence type="ECO:0000256" key="1">
    <source>
        <dbReference type="SAM" id="Phobius"/>
    </source>
</evidence>
<feature type="transmembrane region" description="Helical" evidence="1">
    <location>
        <begin position="6"/>
        <end position="30"/>
    </location>
</feature>
<evidence type="ECO:0000313" key="3">
    <source>
        <dbReference type="EMBL" id="MBH8579915.1"/>
    </source>
</evidence>
<comment type="caution">
    <text evidence="2">The sequence shown here is derived from an EMBL/GenBank/DDBJ whole genome shotgun (WGS) entry which is preliminary data.</text>
</comment>
<dbReference type="OrthoDB" id="5420630at2"/>
<dbReference type="AlphaFoldDB" id="A0A510XAB8"/>
<keyword evidence="1" id="KW-0812">Transmembrane</keyword>
<dbReference type="RefSeq" id="WP_146803321.1">
    <property type="nucleotide sequence ID" value="NZ_BJUK01000025.1"/>
</dbReference>
<gene>
    <name evidence="2" type="ORF">HPA02_22640</name>
    <name evidence="3" type="ORF">I7V36_07375</name>
</gene>
<accession>A0A510XAB8</accession>
<dbReference type="Proteomes" id="UP000651738">
    <property type="component" value="Unassembled WGS sequence"/>
</dbReference>